<accession>A0A5K0U819</accession>
<evidence type="ECO:0000313" key="4">
    <source>
        <dbReference type="Proteomes" id="UP000594342"/>
    </source>
</evidence>
<gene>
    <name evidence="3" type="ORF">YASMINEVIRUS_413</name>
</gene>
<protein>
    <submittedName>
        <fullName evidence="3">GIY-YIG nuclease</fullName>
    </submittedName>
</protein>
<dbReference type="PANTHER" id="PTHR20208">
    <property type="entry name" value="STRUCTURE-SPECIFIC ENDONUCLEASE SUBUNIT SLX1"/>
    <property type="match status" value="1"/>
</dbReference>
<feature type="region of interest" description="Disordered" evidence="1">
    <location>
        <begin position="21"/>
        <end position="104"/>
    </location>
</feature>
<evidence type="ECO:0000256" key="1">
    <source>
        <dbReference type="SAM" id="MobiDB-lite"/>
    </source>
</evidence>
<organism evidence="3 4">
    <name type="scientific">Yasminevirus sp. GU-2018</name>
    <dbReference type="NCBI Taxonomy" id="2420051"/>
    <lineage>
        <taxon>Viruses</taxon>
        <taxon>Varidnaviria</taxon>
        <taxon>Bamfordvirae</taxon>
        <taxon>Nucleocytoviricota</taxon>
        <taxon>Megaviricetes</taxon>
        <taxon>Imitervirales</taxon>
        <taxon>Mimiviridae</taxon>
        <taxon>Klosneuvirinae</taxon>
        <taxon>Yasminevirus</taxon>
        <taxon>Yasminevirus saudimassiliense</taxon>
    </lineage>
</organism>
<reference evidence="3 4" key="1">
    <citation type="submission" date="2018-10" db="EMBL/GenBank/DDBJ databases">
        <authorList>
            <consortium name="IHU Genomes"/>
        </authorList>
    </citation>
    <scope>NUCLEOTIDE SEQUENCE [LARGE SCALE GENOMIC DNA]</scope>
    <source>
        <strain evidence="3 4">A1</strain>
    </source>
</reference>
<proteinExistence type="predicted"/>
<feature type="domain" description="GIY-YIG" evidence="2">
    <location>
        <begin position="111"/>
        <end position="200"/>
    </location>
</feature>
<evidence type="ECO:0000313" key="3">
    <source>
        <dbReference type="EMBL" id="VBB17950.1"/>
    </source>
</evidence>
<comment type="caution">
    <text evidence="3">The sequence shown here is derived from an EMBL/GenBank/DDBJ whole genome shotgun (WGS) entry which is preliminary data.</text>
</comment>
<feature type="compositionally biased region" description="Basic residues" evidence="1">
    <location>
        <begin position="57"/>
        <end position="68"/>
    </location>
</feature>
<dbReference type="InterPro" id="IPR000305">
    <property type="entry name" value="GIY-YIG_endonuc"/>
</dbReference>
<dbReference type="PANTHER" id="PTHR20208:SF13">
    <property type="entry name" value="STRUCTURE-SPECIFIC ENDONUCLEASE SUBUNIT SLX1"/>
    <property type="match status" value="1"/>
</dbReference>
<sequence>MASNITEKDTITIGSFNKTTKISKLGSDIPPSTKQKAEPNRKTVPKTKIPVQPKSQTKPKRTSKPSKKTIKDDDTDDQINEDSVCDDTKLVDSTNDDTSGDKNDDLTVCKGSHYCYILRNHHPPDLNRTYNGYTVNPRKRIRQHNQEIKGGAKYTKIWGNKSWEIIALIKGFPDHHNALQCEWRIKHPAPKKVRPQKYNSPSGRIVGLNEILQMERWTSKSTTTVSELSLELWIIKEFSHIMTDLPENVKMNVVEKIDLSLV</sequence>
<feature type="compositionally biased region" description="Acidic residues" evidence="1">
    <location>
        <begin position="73"/>
        <end position="85"/>
    </location>
</feature>
<dbReference type="PROSITE" id="PS50164">
    <property type="entry name" value="GIY_YIG"/>
    <property type="match status" value="1"/>
</dbReference>
<dbReference type="InterPro" id="IPR050381">
    <property type="entry name" value="SLX1_endonuclease"/>
</dbReference>
<dbReference type="EMBL" id="UPSH01000001">
    <property type="protein sequence ID" value="VBB17950.1"/>
    <property type="molecule type" value="Genomic_DNA"/>
</dbReference>
<dbReference type="Pfam" id="PF01541">
    <property type="entry name" value="GIY-YIG"/>
    <property type="match status" value="1"/>
</dbReference>
<name>A0A5K0U819_9VIRU</name>
<keyword evidence="4" id="KW-1185">Reference proteome</keyword>
<dbReference type="Gene3D" id="3.40.1440.10">
    <property type="entry name" value="GIY-YIG endonuclease"/>
    <property type="match status" value="1"/>
</dbReference>
<dbReference type="Proteomes" id="UP000594342">
    <property type="component" value="Unassembled WGS sequence"/>
</dbReference>
<dbReference type="InterPro" id="IPR035901">
    <property type="entry name" value="GIY-YIG_endonuc_sf"/>
</dbReference>
<evidence type="ECO:0000259" key="2">
    <source>
        <dbReference type="PROSITE" id="PS50164"/>
    </source>
</evidence>